<name>A0A2K4DGV8_9STAP</name>
<keyword evidence="1" id="KW-1133">Transmembrane helix</keyword>
<reference evidence="4 5" key="1">
    <citation type="journal article" date="2016" name="Front. Microbiol.">
        <title>Comprehensive Phylogenetic Analysis of Bovine Non-aureus Staphylococci Species Based on Whole-Genome Sequencing.</title>
        <authorList>
            <person name="Naushad S."/>
            <person name="Barkema H.W."/>
            <person name="Luby C."/>
            <person name="Condas L.A."/>
            <person name="Nobrega D.B."/>
            <person name="Carson D.A."/>
            <person name="De Buck J."/>
        </authorList>
    </citation>
    <scope>NUCLEOTIDE SEQUENCE [LARGE SCALE GENOMIC DNA]</scope>
    <source>
        <strain evidence="3 4">SNUC 1409</strain>
        <strain evidence="2 5">SNUC 4143</strain>
    </source>
</reference>
<gene>
    <name evidence="3" type="ORF">BUY47_01445</name>
    <name evidence="2" type="ORF">BUY48_09745</name>
</gene>
<dbReference type="Proteomes" id="UP000242088">
    <property type="component" value="Unassembled WGS sequence"/>
</dbReference>
<evidence type="ECO:0000313" key="4">
    <source>
        <dbReference type="Proteomes" id="UP000242088"/>
    </source>
</evidence>
<reference evidence="2" key="3">
    <citation type="submission" date="2018-03" db="EMBL/GenBank/DDBJ databases">
        <authorList>
            <person name="Keele B.F."/>
        </authorList>
    </citation>
    <scope>NUCLEOTIDE SEQUENCE</scope>
    <source>
        <strain evidence="2">SNUC 4143</strain>
    </source>
</reference>
<organism evidence="2 5">
    <name type="scientific">Staphylococcus devriesei</name>
    <dbReference type="NCBI Taxonomy" id="586733"/>
    <lineage>
        <taxon>Bacteria</taxon>
        <taxon>Bacillati</taxon>
        <taxon>Bacillota</taxon>
        <taxon>Bacilli</taxon>
        <taxon>Bacillales</taxon>
        <taxon>Staphylococcaceae</taxon>
        <taxon>Staphylococcus</taxon>
    </lineage>
</organism>
<dbReference type="OrthoDB" id="2414189at2"/>
<dbReference type="EMBL" id="PYZH01000075">
    <property type="protein sequence ID" value="PTF12251.1"/>
    <property type="molecule type" value="Genomic_DNA"/>
</dbReference>
<feature type="transmembrane region" description="Helical" evidence="1">
    <location>
        <begin position="12"/>
        <end position="33"/>
    </location>
</feature>
<dbReference type="AlphaFoldDB" id="A0A2K4DGV8"/>
<protein>
    <submittedName>
        <fullName evidence="2">Uncharacterized protein</fullName>
    </submittedName>
</protein>
<evidence type="ECO:0000313" key="2">
    <source>
        <dbReference type="EMBL" id="PTF12251.1"/>
    </source>
</evidence>
<keyword evidence="1" id="KW-0472">Membrane</keyword>
<dbReference type="RefSeq" id="WP_103167429.1">
    <property type="nucleotide sequence ID" value="NZ_JAHCOZ010000003.1"/>
</dbReference>
<sequence length="95" mass="10971">MPKFSASILVDSLLSFLTIMLITTIFIPILLKLTLSLDNEYKKLEMKQAIITSTNHYKKEDLLKGIRLGKYDIKLFKNSICNDDLSLNKKICIKY</sequence>
<keyword evidence="4" id="KW-1185">Reference proteome</keyword>
<dbReference type="GeneID" id="48887905"/>
<reference evidence="3" key="2">
    <citation type="submission" date="2018-03" db="EMBL/GenBank/DDBJ databases">
        <authorList>
            <person name="Naushad S."/>
        </authorList>
    </citation>
    <scope>NUCLEOTIDE SEQUENCE</scope>
    <source>
        <strain evidence="3">SNUC 1409</strain>
    </source>
</reference>
<evidence type="ECO:0000256" key="1">
    <source>
        <dbReference type="SAM" id="Phobius"/>
    </source>
</evidence>
<dbReference type="Proteomes" id="UP000243350">
    <property type="component" value="Unassembled WGS sequence"/>
</dbReference>
<evidence type="ECO:0000313" key="3">
    <source>
        <dbReference type="EMBL" id="PTF15468.1"/>
    </source>
</evidence>
<accession>A0A2K4DGV8</accession>
<dbReference type="EMBL" id="PYZI01000001">
    <property type="protein sequence ID" value="PTF15468.1"/>
    <property type="molecule type" value="Genomic_DNA"/>
</dbReference>
<evidence type="ECO:0000313" key="5">
    <source>
        <dbReference type="Proteomes" id="UP000243350"/>
    </source>
</evidence>
<comment type="caution">
    <text evidence="2">The sequence shown here is derived from an EMBL/GenBank/DDBJ whole genome shotgun (WGS) entry which is preliminary data.</text>
</comment>
<keyword evidence="1" id="KW-0812">Transmembrane</keyword>
<proteinExistence type="predicted"/>